<evidence type="ECO:0000313" key="2">
    <source>
        <dbReference type="EMBL" id="UGS26653.1"/>
    </source>
</evidence>
<protein>
    <recommendedName>
        <fullName evidence="1">ESAT-6-like protein</fullName>
    </recommendedName>
</protein>
<dbReference type="Proteomes" id="UP001199642">
    <property type="component" value="Chromosome"/>
</dbReference>
<sequence length="95" mass="10413">MSVITVNTDDVFSVTNSMRAAVERLQQETVTLRGHFTMLQNTWTGGASAAFQSANEQWQAAQSQVEQALAAITQALDQAGQQYVQAEQYSAALFR</sequence>
<reference evidence="2 3" key="1">
    <citation type="submission" date="2023-01" db="EMBL/GenBank/DDBJ databases">
        <title>Characterization of estradiol degrading bacteria Microbacterium sp. MZT7 and reveal degrading genes through genome analysis.</title>
        <authorList>
            <person name="Hao P."/>
            <person name="Gao Y."/>
        </authorList>
    </citation>
    <scope>NUCLEOTIDE SEQUENCE [LARGE SCALE GENOMIC DNA]</scope>
    <source>
        <strain evidence="2 3">MZT7</strain>
    </source>
</reference>
<dbReference type="Pfam" id="PF06013">
    <property type="entry name" value="WXG100"/>
    <property type="match status" value="1"/>
</dbReference>
<dbReference type="SUPFAM" id="SSF140453">
    <property type="entry name" value="EsxAB dimer-like"/>
    <property type="match status" value="1"/>
</dbReference>
<name>A0ABY3RRA8_9MICO</name>
<dbReference type="RefSeq" id="WP_067249954.1">
    <property type="nucleotide sequence ID" value="NZ_CP082781.1"/>
</dbReference>
<evidence type="ECO:0000313" key="3">
    <source>
        <dbReference type="Proteomes" id="UP001199642"/>
    </source>
</evidence>
<evidence type="ECO:0000256" key="1">
    <source>
        <dbReference type="RuleBase" id="RU362001"/>
    </source>
</evidence>
<organism evidence="2 3">
    <name type="scientific">Microbacterium resistens</name>
    <dbReference type="NCBI Taxonomy" id="156977"/>
    <lineage>
        <taxon>Bacteria</taxon>
        <taxon>Bacillati</taxon>
        <taxon>Actinomycetota</taxon>
        <taxon>Actinomycetes</taxon>
        <taxon>Micrococcales</taxon>
        <taxon>Microbacteriaceae</taxon>
        <taxon>Microbacterium</taxon>
    </lineage>
</organism>
<dbReference type="NCBIfam" id="TIGR03930">
    <property type="entry name" value="WXG100_ESAT6"/>
    <property type="match status" value="1"/>
</dbReference>
<comment type="similarity">
    <text evidence="1">Belongs to the WXG100 family.</text>
</comment>
<proteinExistence type="inferred from homology"/>
<dbReference type="Gene3D" id="1.10.287.1060">
    <property type="entry name" value="ESAT-6-like"/>
    <property type="match status" value="1"/>
</dbReference>
<dbReference type="EMBL" id="CP082781">
    <property type="protein sequence ID" value="UGS26653.1"/>
    <property type="molecule type" value="Genomic_DNA"/>
</dbReference>
<accession>A0ABY3RRA8</accession>
<dbReference type="InterPro" id="IPR010310">
    <property type="entry name" value="T7SS_ESAT-6-like"/>
</dbReference>
<keyword evidence="3" id="KW-1185">Reference proteome</keyword>
<dbReference type="InterPro" id="IPR036689">
    <property type="entry name" value="ESAT-6-like_sf"/>
</dbReference>
<gene>
    <name evidence="2" type="ORF">K8F61_18945</name>
</gene>